<keyword evidence="7" id="KW-0805">Transcription regulation</keyword>
<evidence type="ECO:0000256" key="7">
    <source>
        <dbReference type="ARBA" id="ARBA00023015"/>
    </source>
</evidence>
<keyword evidence="3" id="KW-1003">Cell membrane</keyword>
<feature type="domain" description="Cell envelope-related transcriptional attenuator" evidence="13">
    <location>
        <begin position="81"/>
        <end position="224"/>
    </location>
</feature>
<evidence type="ECO:0000256" key="5">
    <source>
        <dbReference type="ARBA" id="ARBA00022968"/>
    </source>
</evidence>
<dbReference type="RefSeq" id="WP_049682671.1">
    <property type="nucleotide sequence ID" value="NZ_LFZW01000001.1"/>
</dbReference>
<comment type="subcellular location">
    <subcellularLocation>
        <location evidence="1">Cell membrane</location>
        <topology evidence="1">Single-pass type II membrane protein</topology>
    </subcellularLocation>
</comment>
<keyword evidence="4 12" id="KW-0812">Transmembrane</keyword>
<dbReference type="PATRIC" id="fig|1679170.3.peg.4239"/>
<dbReference type="NCBIfam" id="TIGR00350">
    <property type="entry name" value="lytR_cpsA_psr"/>
    <property type="match status" value="1"/>
</dbReference>
<organism evidence="14 15">
    <name type="scientific">Peribacillus loiseleuriae</name>
    <dbReference type="NCBI Taxonomy" id="1679170"/>
    <lineage>
        <taxon>Bacteria</taxon>
        <taxon>Bacillati</taxon>
        <taxon>Bacillota</taxon>
        <taxon>Bacilli</taxon>
        <taxon>Bacillales</taxon>
        <taxon>Bacillaceae</taxon>
        <taxon>Peribacillus</taxon>
    </lineage>
</organism>
<keyword evidence="8 12" id="KW-0472">Membrane</keyword>
<dbReference type="AlphaFoldDB" id="A0A0K9GXI4"/>
<dbReference type="PANTHER" id="PTHR33392:SF8">
    <property type="entry name" value="REGULATORY PROTEIN MSRR"/>
    <property type="match status" value="1"/>
</dbReference>
<evidence type="ECO:0000256" key="4">
    <source>
        <dbReference type="ARBA" id="ARBA00022692"/>
    </source>
</evidence>
<evidence type="ECO:0000313" key="14">
    <source>
        <dbReference type="EMBL" id="KMY51326.1"/>
    </source>
</evidence>
<feature type="transmembrane region" description="Helical" evidence="12">
    <location>
        <begin position="12"/>
        <end position="31"/>
    </location>
</feature>
<name>A0A0K9GXI4_9BACI</name>
<dbReference type="InterPro" id="IPR050922">
    <property type="entry name" value="LytR/CpsA/Psr_CW_biosynth"/>
</dbReference>
<evidence type="ECO:0000256" key="8">
    <source>
        <dbReference type="ARBA" id="ARBA00023136"/>
    </source>
</evidence>
<dbReference type="Proteomes" id="UP000037146">
    <property type="component" value="Unassembled WGS sequence"/>
</dbReference>
<reference evidence="15" key="1">
    <citation type="submission" date="2015-07" db="EMBL/GenBank/DDBJ databases">
        <title>Genome sequencing project for genomic taxonomy and phylogenomics of Bacillus-like bacteria.</title>
        <authorList>
            <person name="Liu B."/>
            <person name="Wang J."/>
            <person name="Zhu Y."/>
            <person name="Liu G."/>
            <person name="Chen Q."/>
            <person name="Chen Z."/>
            <person name="Lan J."/>
            <person name="Che J."/>
            <person name="Ge C."/>
            <person name="Shi H."/>
            <person name="Pan Z."/>
            <person name="Liu X."/>
        </authorList>
    </citation>
    <scope>NUCLEOTIDE SEQUENCE [LARGE SCALE GENOMIC DNA]</scope>
    <source>
        <strain evidence="15">FJAT-27997</strain>
    </source>
</reference>
<comment type="function">
    <text evidence="10">Involved in SarA attenuation. Affects resistance to oxacillin and teicoplanin, as well as the synthesis of virulence factors.</text>
</comment>
<keyword evidence="6 12" id="KW-1133">Transmembrane helix</keyword>
<dbReference type="InterPro" id="IPR004474">
    <property type="entry name" value="LytR_CpsA_psr"/>
</dbReference>
<evidence type="ECO:0000256" key="11">
    <source>
        <dbReference type="ARBA" id="ARBA00040752"/>
    </source>
</evidence>
<evidence type="ECO:0000256" key="2">
    <source>
        <dbReference type="ARBA" id="ARBA00006068"/>
    </source>
</evidence>
<dbReference type="GO" id="GO:0005886">
    <property type="term" value="C:plasma membrane"/>
    <property type="evidence" value="ECO:0007669"/>
    <property type="project" value="UniProtKB-SubCell"/>
</dbReference>
<dbReference type="EMBL" id="LFZW01000001">
    <property type="protein sequence ID" value="KMY51326.1"/>
    <property type="molecule type" value="Genomic_DNA"/>
</dbReference>
<protein>
    <recommendedName>
        <fullName evidence="11">Regulatory protein MsrR</fullName>
    </recommendedName>
</protein>
<dbReference type="GO" id="GO:0071555">
    <property type="term" value="P:cell wall organization"/>
    <property type="evidence" value="ECO:0007669"/>
    <property type="project" value="UniProtKB-KW"/>
</dbReference>
<accession>A0A0K9GXI4</accession>
<keyword evidence="9" id="KW-0804">Transcription</keyword>
<dbReference type="STRING" id="1679170.AC625_18700"/>
<gene>
    <name evidence="14" type="ORF">AC625_18700</name>
</gene>
<evidence type="ECO:0000313" key="15">
    <source>
        <dbReference type="Proteomes" id="UP000037146"/>
    </source>
</evidence>
<proteinExistence type="inferred from homology"/>
<dbReference type="PANTHER" id="PTHR33392">
    <property type="entry name" value="POLYISOPRENYL-TEICHOIC ACID--PEPTIDOGLYCAN TEICHOIC ACID TRANSFERASE TAGU"/>
    <property type="match status" value="1"/>
</dbReference>
<evidence type="ECO:0000256" key="1">
    <source>
        <dbReference type="ARBA" id="ARBA00004401"/>
    </source>
</evidence>
<comment type="similarity">
    <text evidence="2">Belongs to the LytR/CpsA/Psr (LCP) family.</text>
</comment>
<evidence type="ECO:0000259" key="13">
    <source>
        <dbReference type="Pfam" id="PF03816"/>
    </source>
</evidence>
<evidence type="ECO:0000256" key="12">
    <source>
        <dbReference type="SAM" id="Phobius"/>
    </source>
</evidence>
<dbReference type="Pfam" id="PF03816">
    <property type="entry name" value="LytR_cpsA_psr"/>
    <property type="match status" value="1"/>
</dbReference>
<dbReference type="Gene3D" id="3.40.630.190">
    <property type="entry name" value="LCP protein"/>
    <property type="match status" value="1"/>
</dbReference>
<comment type="caution">
    <text evidence="14">The sequence shown here is derived from an EMBL/GenBank/DDBJ whole genome shotgun (WGS) entry which is preliminary data.</text>
</comment>
<evidence type="ECO:0000256" key="6">
    <source>
        <dbReference type="ARBA" id="ARBA00022989"/>
    </source>
</evidence>
<evidence type="ECO:0000256" key="9">
    <source>
        <dbReference type="ARBA" id="ARBA00023163"/>
    </source>
</evidence>
<keyword evidence="15" id="KW-1185">Reference proteome</keyword>
<dbReference type="OrthoDB" id="9782542at2"/>
<evidence type="ECO:0000256" key="10">
    <source>
        <dbReference type="ARBA" id="ARBA00037178"/>
    </source>
</evidence>
<evidence type="ECO:0000256" key="3">
    <source>
        <dbReference type="ARBA" id="ARBA00022475"/>
    </source>
</evidence>
<keyword evidence="5" id="KW-0735">Signal-anchor</keyword>
<sequence length="316" mass="35698">MKRRRVKRKWKRILFLLVTLTALMVVLYSIYQYKQGLSVASDGMYKDDGTTFDPFQGADPQFGEINILLIGSDTRGEDIGNSDSLMIAHYNQNTHDFKIASIMRDTYVDIPDHGKHKINAAFALGGPELLRNTIKQNFDVDINYYAIVDFDGFSKIVDIIAPNGIEVDIPYEMSYGIDMTLHPGKQTLHGKEMLGYVRFRQDRLSDFGRVARQQEVVSKVKEQAATMQSVVNLPKLLGVADPYIDTNVDIGTMFAIGKGLIAGKSKKMESLRIPIKDSYENERVNVGAVLKIDYEKNKQALKEFLSQDNENLANQE</sequence>